<dbReference type="GO" id="GO:0003887">
    <property type="term" value="F:DNA-directed DNA polymerase activity"/>
    <property type="evidence" value="ECO:0007669"/>
    <property type="project" value="UniProtKB-EC"/>
</dbReference>
<dbReference type="FunFam" id="3.30.420.10:FF:000045">
    <property type="entry name" value="3'-5' exonuclease DinG"/>
    <property type="match status" value="1"/>
</dbReference>
<keyword evidence="1 3" id="KW-0269">Exonuclease</keyword>
<dbReference type="SUPFAM" id="SSF53098">
    <property type="entry name" value="Ribonuclease H-like"/>
    <property type="match status" value="1"/>
</dbReference>
<accession>A0A0G3HJW9</accession>
<protein>
    <submittedName>
        <fullName evidence="3">DNA polymerase III epsilon subunit-like 3'-5' exonuclease</fullName>
        <ecNumber evidence="3">2.7.7.7</ecNumber>
    </submittedName>
</protein>
<reference evidence="3 4" key="1">
    <citation type="journal article" date="2015" name="Genome Announc.">
        <title>Virulence Factor Genes Detected in the Complete Genome Sequence of Corynebacterium uterequi DSM 45634, Isolated from the Uterus of a Maiden Mare.</title>
        <authorList>
            <person name="Ruckert C."/>
            <person name="Kriete M."/>
            <person name="Jaenicke S."/>
            <person name="Winkler A."/>
            <person name="Tauch A."/>
        </authorList>
    </citation>
    <scope>NUCLEOTIDE SEQUENCE [LARGE SCALE GENOMIC DNA]</scope>
    <source>
        <strain evidence="3 4">DSM 45634</strain>
    </source>
</reference>
<reference evidence="4" key="2">
    <citation type="submission" date="2015-05" db="EMBL/GenBank/DDBJ databases">
        <title>Complete genome sequence of Corynebacterium uterequi DSM 45634, isolated from the uterus of a maiden mare.</title>
        <authorList>
            <person name="Ruckert C."/>
            <person name="Albersmeier A."/>
            <person name="Winkler A."/>
            <person name="Tauch A."/>
        </authorList>
    </citation>
    <scope>NUCLEOTIDE SEQUENCE [LARGE SCALE GENOMIC DNA]</scope>
    <source>
        <strain evidence="4">DSM 45634</strain>
    </source>
</reference>
<dbReference type="AlphaFoldDB" id="A0A0G3HJW9"/>
<sequence length="421" mass="44341">MFNAHGATVEVEPGFVVGHRSALAAALSGEDSFRISLADATGVDVHEPTALLPGRVRVLGTGADIAVAPNQQAVARDLAEAISAALRGETAEVGVDGLDFVAVDVETANSRWGSICQVGASRFRHGQLAAQREWWCRPPAGIDSFDEANVAIHGITADAVADQPRFGEILDDVVAFVGDDVVIAHNAQFDASAIRDAAQASGLAAPSWRFGCTLALARARRLDVANHRLPTLAAHFGIEQTAHHDAGDDAVVAGRLLVALARDRGYAGSTEKLFDADSLNLGELSDRLVTPVSVHRTRPAPAAATPATPSPAWRKVATPTTVPEANPNADPHHPLFGHNVTLTGDFDPLDKGELWERIAECGATIGKNVTKKTTILVAGAWKTTTSKEKKAREYIDKGQNIEIWSATQLIAALDSAGAASR</sequence>
<dbReference type="Gene3D" id="3.30.420.10">
    <property type="entry name" value="Ribonuclease H-like superfamily/Ribonuclease H"/>
    <property type="match status" value="1"/>
</dbReference>
<dbReference type="GO" id="GO:0003676">
    <property type="term" value="F:nucleic acid binding"/>
    <property type="evidence" value="ECO:0007669"/>
    <property type="project" value="InterPro"/>
</dbReference>
<dbReference type="OrthoDB" id="9803913at2"/>
<dbReference type="InterPro" id="IPR036420">
    <property type="entry name" value="BRCT_dom_sf"/>
</dbReference>
<dbReference type="CDD" id="cd06130">
    <property type="entry name" value="DNA_pol_III_epsilon_like"/>
    <property type="match status" value="1"/>
</dbReference>
<dbReference type="Pfam" id="PF00929">
    <property type="entry name" value="RNase_T"/>
    <property type="match status" value="1"/>
</dbReference>
<evidence type="ECO:0000256" key="1">
    <source>
        <dbReference type="ARBA" id="ARBA00022839"/>
    </source>
</evidence>
<dbReference type="PANTHER" id="PTHR30231">
    <property type="entry name" value="DNA POLYMERASE III SUBUNIT EPSILON"/>
    <property type="match status" value="1"/>
</dbReference>
<dbReference type="KEGG" id="cut:CUTER_07190"/>
<proteinExistence type="predicted"/>
<dbReference type="PATRIC" id="fig|1072256.5.peg.1422"/>
<dbReference type="CDD" id="cd17748">
    <property type="entry name" value="BRCT_DNA_ligase_like"/>
    <property type="match status" value="1"/>
</dbReference>
<evidence type="ECO:0000313" key="3">
    <source>
        <dbReference type="EMBL" id="AKK11427.1"/>
    </source>
</evidence>
<gene>
    <name evidence="3" type="ORF">CUTER_07190</name>
</gene>
<dbReference type="InterPro" id="IPR012337">
    <property type="entry name" value="RNaseH-like_sf"/>
</dbReference>
<dbReference type="SUPFAM" id="SSF52113">
    <property type="entry name" value="BRCT domain"/>
    <property type="match status" value="1"/>
</dbReference>
<dbReference type="GO" id="GO:0008408">
    <property type="term" value="F:3'-5' exonuclease activity"/>
    <property type="evidence" value="ECO:0007669"/>
    <property type="project" value="TreeGrafter"/>
</dbReference>
<dbReference type="SMART" id="SM00479">
    <property type="entry name" value="EXOIII"/>
    <property type="match status" value="1"/>
</dbReference>
<keyword evidence="3" id="KW-0548">Nucleotidyltransferase</keyword>
<dbReference type="GO" id="GO:0005829">
    <property type="term" value="C:cytosol"/>
    <property type="evidence" value="ECO:0007669"/>
    <property type="project" value="TreeGrafter"/>
</dbReference>
<dbReference type="PANTHER" id="PTHR30231:SF42">
    <property type="entry name" value="EXONUCLEASE"/>
    <property type="match status" value="1"/>
</dbReference>
<dbReference type="Gene3D" id="3.40.50.10190">
    <property type="entry name" value="BRCT domain"/>
    <property type="match status" value="1"/>
</dbReference>
<dbReference type="EC" id="2.7.7.7" evidence="3"/>
<dbReference type="STRING" id="1072256.CUTER_07190"/>
<dbReference type="Proteomes" id="UP000035548">
    <property type="component" value="Chromosome"/>
</dbReference>
<evidence type="ECO:0000313" key="4">
    <source>
        <dbReference type="Proteomes" id="UP000035548"/>
    </source>
</evidence>
<keyword evidence="1 3" id="KW-0378">Hydrolase</keyword>
<name>A0A0G3HJW9_9CORY</name>
<organism evidence="3 4">
    <name type="scientific">Corynebacterium uterequi</name>
    <dbReference type="NCBI Taxonomy" id="1072256"/>
    <lineage>
        <taxon>Bacteria</taxon>
        <taxon>Bacillati</taxon>
        <taxon>Actinomycetota</taxon>
        <taxon>Actinomycetes</taxon>
        <taxon>Mycobacteriales</taxon>
        <taxon>Corynebacteriaceae</taxon>
        <taxon>Corynebacterium</taxon>
    </lineage>
</organism>
<feature type="domain" description="Exonuclease" evidence="2">
    <location>
        <begin position="99"/>
        <end position="266"/>
    </location>
</feature>
<dbReference type="InterPro" id="IPR013520">
    <property type="entry name" value="Ribonucl_H"/>
</dbReference>
<dbReference type="InterPro" id="IPR036397">
    <property type="entry name" value="RNaseH_sf"/>
</dbReference>
<evidence type="ECO:0000259" key="2">
    <source>
        <dbReference type="SMART" id="SM00479"/>
    </source>
</evidence>
<keyword evidence="3" id="KW-0808">Transferase</keyword>
<dbReference type="RefSeq" id="WP_047259842.1">
    <property type="nucleotide sequence ID" value="NZ_CP011546.1"/>
</dbReference>
<keyword evidence="1 3" id="KW-0540">Nuclease</keyword>
<dbReference type="EMBL" id="CP011546">
    <property type="protein sequence ID" value="AKK11427.1"/>
    <property type="molecule type" value="Genomic_DNA"/>
</dbReference>
<keyword evidence="4" id="KW-1185">Reference proteome</keyword>